<keyword evidence="2" id="KW-1185">Reference proteome</keyword>
<accession>A0A1H5EHH4</accession>
<evidence type="ECO:0000313" key="2">
    <source>
        <dbReference type="Proteomes" id="UP000199220"/>
    </source>
</evidence>
<evidence type="ECO:0008006" key="3">
    <source>
        <dbReference type="Google" id="ProtNLM"/>
    </source>
</evidence>
<gene>
    <name evidence="1" type="ORF">SAMN04488554_1024</name>
</gene>
<name>A0A1H5EHH4_9MICO</name>
<proteinExistence type="predicted"/>
<dbReference type="STRING" id="648782.SAMN04488554_1024"/>
<dbReference type="EMBL" id="FNTX01000001">
    <property type="protein sequence ID" value="SED90577.1"/>
    <property type="molecule type" value="Genomic_DNA"/>
</dbReference>
<sequence>MRRPAVIAAGAAAATVALLVLRRLPPGRAERWERTNYRRRTVSLLGGLATAGSTVVTGAVGAALSGSAPGSAAVGTAVVTATAGGLGAVDDLDPDPAAARGFRGHLRALAQGQLTTGGLKLLGISGSAVVAALLLGAGRRDATGPPLPWRVLDVLTSGALIAGTANLVNLFDLRPGRGLKATVLIAAPLTAVGGRTGTLAAAATGVVAGAWRTDLAEETMLGDTGANALGALVGCALAAHPRAAVRAGALGVVVTLVAASEKVSFSAVIADTPVLREIDAWGRLP</sequence>
<dbReference type="RefSeq" id="WP_089771972.1">
    <property type="nucleotide sequence ID" value="NZ_FNTX01000001.1"/>
</dbReference>
<dbReference type="AlphaFoldDB" id="A0A1H5EHH4"/>
<dbReference type="Proteomes" id="UP000199220">
    <property type="component" value="Unassembled WGS sequence"/>
</dbReference>
<dbReference type="OrthoDB" id="2679245at2"/>
<organism evidence="1 2">
    <name type="scientific">Ruania alba</name>
    <dbReference type="NCBI Taxonomy" id="648782"/>
    <lineage>
        <taxon>Bacteria</taxon>
        <taxon>Bacillati</taxon>
        <taxon>Actinomycetota</taxon>
        <taxon>Actinomycetes</taxon>
        <taxon>Micrococcales</taxon>
        <taxon>Ruaniaceae</taxon>
        <taxon>Ruania</taxon>
    </lineage>
</organism>
<evidence type="ECO:0000313" key="1">
    <source>
        <dbReference type="EMBL" id="SED90577.1"/>
    </source>
</evidence>
<protein>
    <recommendedName>
        <fullName evidence="3">Glycosyl transferase family 4</fullName>
    </recommendedName>
</protein>
<reference evidence="2" key="1">
    <citation type="submission" date="2016-10" db="EMBL/GenBank/DDBJ databases">
        <authorList>
            <person name="Varghese N."/>
            <person name="Submissions S."/>
        </authorList>
    </citation>
    <scope>NUCLEOTIDE SEQUENCE [LARGE SCALE GENOMIC DNA]</scope>
    <source>
        <strain evidence="2">DSM 21368</strain>
    </source>
</reference>